<keyword evidence="3" id="KW-0645">Protease</keyword>
<dbReference type="KEGG" id="tig:THII_0969"/>
<keyword evidence="3" id="KW-0378">Hydrolase</keyword>
<dbReference type="InterPro" id="IPR052901">
    <property type="entry name" value="Bact_TGase-like"/>
</dbReference>
<dbReference type="Proteomes" id="UP000031623">
    <property type="component" value="Chromosome"/>
</dbReference>
<feature type="transmembrane region" description="Helical" evidence="1">
    <location>
        <begin position="53"/>
        <end position="70"/>
    </location>
</feature>
<feature type="transmembrane region" description="Helical" evidence="1">
    <location>
        <begin position="143"/>
        <end position="160"/>
    </location>
</feature>
<dbReference type="Pfam" id="PF01841">
    <property type="entry name" value="Transglut_core"/>
    <property type="match status" value="1"/>
</dbReference>
<evidence type="ECO:0000259" key="2">
    <source>
        <dbReference type="SMART" id="SM00460"/>
    </source>
</evidence>
<dbReference type="GO" id="GO:0008233">
    <property type="term" value="F:peptidase activity"/>
    <property type="evidence" value="ECO:0007669"/>
    <property type="project" value="UniProtKB-KW"/>
</dbReference>
<keyword evidence="1" id="KW-1133">Transmembrane helix</keyword>
<feature type="transmembrane region" description="Helical" evidence="1">
    <location>
        <begin position="22"/>
        <end position="41"/>
    </location>
</feature>
<dbReference type="InterPro" id="IPR038765">
    <property type="entry name" value="Papain-like_cys_pep_sf"/>
</dbReference>
<dbReference type="GO" id="GO:0006508">
    <property type="term" value="P:proteolysis"/>
    <property type="evidence" value="ECO:0007669"/>
    <property type="project" value="UniProtKB-KW"/>
</dbReference>
<name>A0A090BUK5_9GAMM</name>
<organism evidence="3 4">
    <name type="scientific">Thioploca ingrica</name>
    <dbReference type="NCBI Taxonomy" id="40754"/>
    <lineage>
        <taxon>Bacteria</taxon>
        <taxon>Pseudomonadati</taxon>
        <taxon>Pseudomonadota</taxon>
        <taxon>Gammaproteobacteria</taxon>
        <taxon>Thiotrichales</taxon>
        <taxon>Thiotrichaceae</taxon>
        <taxon>Thioploca</taxon>
    </lineage>
</organism>
<accession>A0A090BUK5</accession>
<gene>
    <name evidence="3" type="ORF">THII_0969</name>
</gene>
<dbReference type="STRING" id="40754.THII_0969"/>
<dbReference type="SUPFAM" id="SSF54001">
    <property type="entry name" value="Cysteine proteinases"/>
    <property type="match status" value="1"/>
</dbReference>
<dbReference type="PANTHER" id="PTHR42736">
    <property type="entry name" value="PROTEIN-GLUTAMINE GAMMA-GLUTAMYLTRANSFERASE"/>
    <property type="match status" value="1"/>
</dbReference>
<dbReference type="Gene3D" id="3.10.620.30">
    <property type="match status" value="1"/>
</dbReference>
<dbReference type="SMART" id="SM00460">
    <property type="entry name" value="TGc"/>
    <property type="match status" value="1"/>
</dbReference>
<sequence length="632" mass="72885">MALILEGARWVNWRWALVDKDFNRVTDFTSFTLVIISLYLLSQDSIYGLMTLLKWLPIVFFLLITTQIYSTQGSIKLSSLFLSLRRYEAQGKTDSHTRIDLSYPYMLMCLLSASTSRAAWFFTGMCWLVTWGLWVTRPRHHHVVVWGVVWMLTIAVAYLSQQGLFRLQSEIEEFILGMLWQDRDTYRQSTAIGDIGKLKQSDRIILRVEAPVPMRLRQASYNSYFQTTWRAKSAHFTPITASQEGTWVFTPWALPPSTLQAHSAIVKIAAYLPRGNGILTLPHGTYQVSHLIVPIVQQNPFGAVKVEQGPGLIRYQADFSQDTPLDSPPTQLDQDLPAAEKKYIINLSNELGLPQQRPQEVLLTLARFFKQHFHYSLQLTTSTDIQPLEYFLYHSRAGHCEYFATATVLLLRAAGIPSRYAAGYMVEEFSELEKAYVVRKRHAHAWALAYIEGRWVEVDTTPSGWLDLEEEQTAWWQPLYDLGSWLTYQFFQWRWRESAGTSDWLIWLIPPLGLILIWRLYSRQKIARSRPAVAAVDNQTLNPGADSPFYQIIAQLQTAGYVRLPGETITTWVKRIQAPLWSPAHLQTLLGLHQRYRFDPQGITPPEQESFSKQVETWLQNFNELTKKSLLI</sequence>
<evidence type="ECO:0000256" key="1">
    <source>
        <dbReference type="SAM" id="Phobius"/>
    </source>
</evidence>
<feature type="transmembrane region" description="Helical" evidence="1">
    <location>
        <begin position="118"/>
        <end position="136"/>
    </location>
</feature>
<keyword evidence="1" id="KW-0812">Transmembrane</keyword>
<feature type="domain" description="Transglutaminase-like" evidence="2">
    <location>
        <begin position="392"/>
        <end position="462"/>
    </location>
</feature>
<evidence type="ECO:0000313" key="3">
    <source>
        <dbReference type="EMBL" id="BAP55266.1"/>
    </source>
</evidence>
<dbReference type="AlphaFoldDB" id="A0A090BUK5"/>
<dbReference type="PANTHER" id="PTHR42736:SF1">
    <property type="entry name" value="PROTEIN-GLUTAMINE GAMMA-GLUTAMYLTRANSFERASE"/>
    <property type="match status" value="1"/>
</dbReference>
<protein>
    <submittedName>
        <fullName evidence="3">Transglutaminase-like enzyme, predicted cysteine protease</fullName>
    </submittedName>
</protein>
<keyword evidence="1" id="KW-0472">Membrane</keyword>
<dbReference type="EMBL" id="AP014633">
    <property type="protein sequence ID" value="BAP55266.1"/>
    <property type="molecule type" value="Genomic_DNA"/>
</dbReference>
<reference evidence="3 4" key="1">
    <citation type="journal article" date="2014" name="ISME J.">
        <title>Ecophysiology of Thioploca ingrica as revealed by the complete genome sequence supplemented with proteomic evidence.</title>
        <authorList>
            <person name="Kojima H."/>
            <person name="Ogura Y."/>
            <person name="Yamamoto N."/>
            <person name="Togashi T."/>
            <person name="Mori H."/>
            <person name="Watanabe T."/>
            <person name="Nemoto F."/>
            <person name="Kurokawa K."/>
            <person name="Hayashi T."/>
            <person name="Fukui M."/>
        </authorList>
    </citation>
    <scope>NUCLEOTIDE SEQUENCE [LARGE SCALE GENOMIC DNA]</scope>
</reference>
<proteinExistence type="predicted"/>
<dbReference type="HOGENOM" id="CLU_014384_0_0_6"/>
<keyword evidence="4" id="KW-1185">Reference proteome</keyword>
<evidence type="ECO:0000313" key="4">
    <source>
        <dbReference type="Proteomes" id="UP000031623"/>
    </source>
</evidence>
<dbReference type="InterPro" id="IPR002931">
    <property type="entry name" value="Transglutaminase-like"/>
</dbReference>